<dbReference type="InterPro" id="IPR018766">
    <property type="entry name" value="Zinicin_2"/>
</dbReference>
<dbReference type="PANTHER" id="PTHR39420:SF1">
    <property type="entry name" value="HYDROLASE"/>
    <property type="match status" value="1"/>
</dbReference>
<evidence type="ECO:0000313" key="2">
    <source>
        <dbReference type="Proteomes" id="UP000006304"/>
    </source>
</evidence>
<dbReference type="HOGENOM" id="CLU_059556_0_0_11"/>
<dbReference type="Proteomes" id="UP000006304">
    <property type="component" value="Chromosome"/>
</dbReference>
<keyword evidence="2" id="KW-1185">Reference proteome</keyword>
<dbReference type="Gene3D" id="1.20.150.30">
    <property type="entry name" value="Zincin-like metallopeptidase, N-terminal domain"/>
    <property type="match status" value="1"/>
</dbReference>
<dbReference type="InterPro" id="IPR022454">
    <property type="entry name" value="CHP03883_F420-assoc"/>
</dbReference>
<protein>
    <recommendedName>
        <fullName evidence="3">Hydrolase</fullName>
    </recommendedName>
</protein>
<evidence type="ECO:0008006" key="3">
    <source>
        <dbReference type="Google" id="ProtNLM"/>
    </source>
</evidence>
<dbReference type="SUPFAM" id="SSF55486">
    <property type="entry name" value="Metalloproteases ('zincins'), catalytic domain"/>
    <property type="match status" value="1"/>
</dbReference>
<dbReference type="PANTHER" id="PTHR39420">
    <property type="match status" value="1"/>
</dbReference>
<dbReference type="STRING" id="1133849.O3I_002140"/>
<dbReference type="InterPro" id="IPR042271">
    <property type="entry name" value="Zinicin_2_N"/>
</dbReference>
<accession>K0ERR2</accession>
<dbReference type="eggNOG" id="COG5282">
    <property type="taxonomic scope" value="Bacteria"/>
</dbReference>
<name>K0ERR2_NOCB7</name>
<dbReference type="NCBIfam" id="TIGR03883">
    <property type="entry name" value="DUF2342_F420"/>
    <property type="match status" value="1"/>
</dbReference>
<dbReference type="NCBIfam" id="TIGR03624">
    <property type="entry name" value="putative hydrolase"/>
    <property type="match status" value="1"/>
</dbReference>
<dbReference type="EMBL" id="CP003876">
    <property type="protein sequence ID" value="AFT98390.1"/>
    <property type="molecule type" value="Genomic_DNA"/>
</dbReference>
<dbReference type="AlphaFoldDB" id="K0ERR2"/>
<reference evidence="1 2" key="1">
    <citation type="journal article" date="2012" name="J. Bacteriol.">
        <title>Complete genome sequence of Nocardia brasiliensis HUJEG-1.</title>
        <authorList>
            <person name="Vera-Cabrera L."/>
            <person name="Ortiz-Lopez R."/>
            <person name="Elizondo-Gonzalez R."/>
            <person name="Perez-Maya A.A."/>
            <person name="Ocampo-Candiani J."/>
        </authorList>
    </citation>
    <scope>NUCLEOTIDE SEQUENCE [LARGE SCALE GENOMIC DNA]</scope>
    <source>
        <strain evidence="2">ATCC 700358</strain>
    </source>
</reference>
<sequence length="376" mass="40235">MHGESSDPAGTGAADAVMPTGTAVEQTKGRSGFSGAVDWRLAAKTGAALVPAGPRTSRYSAEQVVAELAAASVRAEGPVREVSGLLDDQPVPAARIVDRPGWIAAAADSMAQLTGSDGTSAERGLLQGKPAGVQAGAMLAFLSTAILGQYDPFTGPDGTLLLVAPNIMAVERALGVSPSDFRLWVCLHEVTHRVQFSSAPWLAEYMRTNVEVLGEVGDEPLNEVLSRLLEEVRDRRRGTVPDDPATRGVVGLLRATQAPPQREALDRLLMLGTLLEGHADHVMDAVGPAVVPSVEQIRSAFDQRRKRPTNPIQRIMRALLGVDAKVAQYVRGKKFVDEVVGRVGMTEFNTIWTDAETLPRTDEIETPERWVSRVLG</sequence>
<gene>
    <name evidence="1" type="ORF">O3I_002140</name>
</gene>
<dbReference type="Pfam" id="PF10103">
    <property type="entry name" value="Zincin_2"/>
    <property type="match status" value="1"/>
</dbReference>
<organism evidence="1 2">
    <name type="scientific">Nocardia brasiliensis (strain ATCC 700358 / HUJEG-1)</name>
    <dbReference type="NCBI Taxonomy" id="1133849"/>
    <lineage>
        <taxon>Bacteria</taxon>
        <taxon>Bacillati</taxon>
        <taxon>Actinomycetota</taxon>
        <taxon>Actinomycetes</taxon>
        <taxon>Mycobacteriales</taxon>
        <taxon>Nocardiaceae</taxon>
        <taxon>Nocardia</taxon>
    </lineage>
</organism>
<proteinExistence type="predicted"/>
<dbReference type="KEGG" id="nbr:O3I_002140"/>
<evidence type="ECO:0000313" key="1">
    <source>
        <dbReference type="EMBL" id="AFT98390.1"/>
    </source>
</evidence>